<sequence>MPLPNFEGETGILCDLHRRRLSLPENWKSRIYSSLRGINDGGKITVQLQTSANCILISRTCRDCCKIFNYTVHAFVDCPSLTILKKFIKLNVKGLMGGDEKFLEGIVMFGLSRRKKGDSSETDVI</sequence>
<dbReference type="EMBL" id="HACA01002219">
    <property type="protein sequence ID" value="CDW19580.1"/>
    <property type="molecule type" value="Transcribed_RNA"/>
</dbReference>
<organism evidence="1">
    <name type="scientific">Lepeophtheirus salmonis</name>
    <name type="common">Salmon louse</name>
    <name type="synonym">Caligus salmonis</name>
    <dbReference type="NCBI Taxonomy" id="72036"/>
    <lineage>
        <taxon>Eukaryota</taxon>
        <taxon>Metazoa</taxon>
        <taxon>Ecdysozoa</taxon>
        <taxon>Arthropoda</taxon>
        <taxon>Crustacea</taxon>
        <taxon>Multicrustacea</taxon>
        <taxon>Hexanauplia</taxon>
        <taxon>Copepoda</taxon>
        <taxon>Siphonostomatoida</taxon>
        <taxon>Caligidae</taxon>
        <taxon>Lepeophtheirus</taxon>
    </lineage>
</organism>
<reference evidence="1" key="1">
    <citation type="submission" date="2014-05" db="EMBL/GenBank/DDBJ databases">
        <authorList>
            <person name="Chronopoulou M."/>
        </authorList>
    </citation>
    <scope>NUCLEOTIDE SEQUENCE</scope>
    <source>
        <tissue evidence="1">Whole organism</tissue>
    </source>
</reference>
<name>A0A0K2T1A4_LEPSM</name>
<evidence type="ECO:0000313" key="1">
    <source>
        <dbReference type="EMBL" id="CDW19580.1"/>
    </source>
</evidence>
<dbReference type="AlphaFoldDB" id="A0A0K2T1A4"/>
<accession>A0A0K2T1A4</accession>
<protein>
    <submittedName>
        <fullName evidence="1">Uncharacterized protein</fullName>
    </submittedName>
</protein>
<proteinExistence type="predicted"/>